<feature type="binding site" evidence="5">
    <location>
        <begin position="110"/>
        <end position="117"/>
    </location>
    <ligand>
        <name>ATP</name>
        <dbReference type="ChEBI" id="CHEBI:30616"/>
    </ligand>
</feature>
<dbReference type="InterPro" id="IPR019821">
    <property type="entry name" value="Kinesin_motor_CS"/>
</dbReference>
<evidence type="ECO:0000313" key="10">
    <source>
        <dbReference type="Proteomes" id="UP000530660"/>
    </source>
</evidence>
<name>A0A7J7ILQ5_9RHOD</name>
<dbReference type="CDD" id="cd01374">
    <property type="entry name" value="KISc_CENP_E"/>
    <property type="match status" value="1"/>
</dbReference>
<evidence type="ECO:0000256" key="1">
    <source>
        <dbReference type="ARBA" id="ARBA00022741"/>
    </source>
</evidence>
<keyword evidence="3 6" id="KW-0175">Coiled coil</keyword>
<feature type="coiled-coil region" evidence="6">
    <location>
        <begin position="896"/>
        <end position="1028"/>
    </location>
</feature>
<feature type="compositionally biased region" description="Low complexity" evidence="7">
    <location>
        <begin position="1066"/>
        <end position="1077"/>
    </location>
</feature>
<keyword evidence="2 5" id="KW-0067">ATP-binding</keyword>
<dbReference type="PANTHER" id="PTHR47968:SF75">
    <property type="entry name" value="CENTROMERE-ASSOCIATED PROTEIN E"/>
    <property type="match status" value="1"/>
</dbReference>
<feature type="region of interest" description="Disordered" evidence="7">
    <location>
        <begin position="239"/>
        <end position="259"/>
    </location>
</feature>
<protein>
    <recommendedName>
        <fullName evidence="8">Kinesin motor domain-containing protein</fullName>
    </recommendedName>
</protein>
<dbReference type="EMBL" id="VWRR01000005">
    <property type="protein sequence ID" value="KAF6003978.1"/>
    <property type="molecule type" value="Genomic_DNA"/>
</dbReference>
<proteinExistence type="inferred from homology"/>
<organism evidence="9 10">
    <name type="scientific">Cyanidiococcus yangmingshanensis</name>
    <dbReference type="NCBI Taxonomy" id="2690220"/>
    <lineage>
        <taxon>Eukaryota</taxon>
        <taxon>Rhodophyta</taxon>
        <taxon>Bangiophyceae</taxon>
        <taxon>Cyanidiales</taxon>
        <taxon>Cyanidiaceae</taxon>
        <taxon>Cyanidiococcus</taxon>
    </lineage>
</organism>
<dbReference type="SMART" id="SM00129">
    <property type="entry name" value="KISc"/>
    <property type="match status" value="1"/>
</dbReference>
<evidence type="ECO:0000256" key="4">
    <source>
        <dbReference type="ARBA" id="ARBA00023175"/>
    </source>
</evidence>
<gene>
    <name evidence="9" type="ORF">F1559_004585</name>
</gene>
<accession>A0A7J7ILQ5</accession>
<dbReference type="GO" id="GO:0005524">
    <property type="term" value="F:ATP binding"/>
    <property type="evidence" value="ECO:0007669"/>
    <property type="project" value="UniProtKB-UniRule"/>
</dbReference>
<evidence type="ECO:0000256" key="6">
    <source>
        <dbReference type="SAM" id="Coils"/>
    </source>
</evidence>
<dbReference type="InterPro" id="IPR036961">
    <property type="entry name" value="Kinesin_motor_dom_sf"/>
</dbReference>
<dbReference type="PROSITE" id="PS00411">
    <property type="entry name" value="KINESIN_MOTOR_1"/>
    <property type="match status" value="1"/>
</dbReference>
<dbReference type="OrthoDB" id="3176171at2759"/>
<dbReference type="SUPFAM" id="SSF52540">
    <property type="entry name" value="P-loop containing nucleoside triphosphate hydrolases"/>
    <property type="match status" value="1"/>
</dbReference>
<dbReference type="GO" id="GO:0003777">
    <property type="term" value="F:microtubule motor activity"/>
    <property type="evidence" value="ECO:0007669"/>
    <property type="project" value="InterPro"/>
</dbReference>
<reference evidence="9 10" key="1">
    <citation type="journal article" date="2020" name="J. Phycol.">
        <title>Comparative genome analysis reveals Cyanidiococcus gen. nov., a new extremophilic red algal genus sister to Cyanidioschyzon (Cyanidioschyzonaceae, Rhodophyta).</title>
        <authorList>
            <person name="Liu S.-L."/>
            <person name="Chiang Y.-R."/>
            <person name="Yoon H.S."/>
            <person name="Fu H.-Y."/>
        </authorList>
    </citation>
    <scope>NUCLEOTIDE SEQUENCE [LARGE SCALE GENOMIC DNA]</scope>
    <source>
        <strain evidence="9 10">THAL066</strain>
    </source>
</reference>
<keyword evidence="1 5" id="KW-0547">Nucleotide-binding</keyword>
<feature type="coiled-coil region" evidence="6">
    <location>
        <begin position="619"/>
        <end position="674"/>
    </location>
</feature>
<dbReference type="InterPro" id="IPR027417">
    <property type="entry name" value="P-loop_NTPase"/>
</dbReference>
<evidence type="ECO:0000256" key="7">
    <source>
        <dbReference type="SAM" id="MobiDB-lite"/>
    </source>
</evidence>
<dbReference type="GO" id="GO:0007018">
    <property type="term" value="P:microtubule-based movement"/>
    <property type="evidence" value="ECO:0007669"/>
    <property type="project" value="InterPro"/>
</dbReference>
<feature type="coiled-coil region" evidence="6">
    <location>
        <begin position="381"/>
        <end position="454"/>
    </location>
</feature>
<feature type="region of interest" description="Disordered" evidence="7">
    <location>
        <begin position="1040"/>
        <end position="1077"/>
    </location>
</feature>
<dbReference type="InterPro" id="IPR001752">
    <property type="entry name" value="Kinesin_motor_dom"/>
</dbReference>
<keyword evidence="10" id="KW-1185">Reference proteome</keyword>
<comment type="similarity">
    <text evidence="5">Belongs to the TRAFAC class myosin-kinesin ATPase superfamily. Kinesin family.</text>
</comment>
<dbReference type="AlphaFoldDB" id="A0A7J7ILQ5"/>
<evidence type="ECO:0000256" key="2">
    <source>
        <dbReference type="ARBA" id="ARBA00022840"/>
    </source>
</evidence>
<dbReference type="InterPro" id="IPR027640">
    <property type="entry name" value="Kinesin-like_fam"/>
</dbReference>
<evidence type="ECO:0000259" key="8">
    <source>
        <dbReference type="PROSITE" id="PS50067"/>
    </source>
</evidence>
<feature type="coiled-coil region" evidence="6">
    <location>
        <begin position="708"/>
        <end position="870"/>
    </location>
</feature>
<dbReference type="Proteomes" id="UP000530660">
    <property type="component" value="Unassembled WGS sequence"/>
</dbReference>
<keyword evidence="4 5" id="KW-0505">Motor protein</keyword>
<dbReference type="FunFam" id="3.40.850.10:FF:000177">
    <property type="entry name" value="Kinesin-like protein"/>
    <property type="match status" value="1"/>
</dbReference>
<evidence type="ECO:0000256" key="5">
    <source>
        <dbReference type="PROSITE-ProRule" id="PRU00283"/>
    </source>
</evidence>
<dbReference type="PRINTS" id="PR00380">
    <property type="entry name" value="KINESINHEAVY"/>
</dbReference>
<comment type="caution">
    <text evidence="9">The sequence shown here is derived from an EMBL/GenBank/DDBJ whole genome shotgun (WGS) entry which is preliminary data.</text>
</comment>
<feature type="domain" description="Kinesin motor" evidence="8">
    <location>
        <begin position="18"/>
        <end position="365"/>
    </location>
</feature>
<evidence type="ECO:0000256" key="3">
    <source>
        <dbReference type="ARBA" id="ARBA00023054"/>
    </source>
</evidence>
<dbReference type="PROSITE" id="PS50067">
    <property type="entry name" value="KINESIN_MOTOR_2"/>
    <property type="match status" value="1"/>
</dbReference>
<dbReference type="PANTHER" id="PTHR47968">
    <property type="entry name" value="CENTROMERE PROTEIN E"/>
    <property type="match status" value="1"/>
</dbReference>
<dbReference type="GO" id="GO:0008017">
    <property type="term" value="F:microtubule binding"/>
    <property type="evidence" value="ECO:0007669"/>
    <property type="project" value="InterPro"/>
</dbReference>
<dbReference type="Pfam" id="PF00225">
    <property type="entry name" value="Kinesin"/>
    <property type="match status" value="1"/>
</dbReference>
<evidence type="ECO:0000313" key="9">
    <source>
        <dbReference type="EMBL" id="KAF6003978.1"/>
    </source>
</evidence>
<sequence length="1077" mass="121175">MLESERVGADTKAGNPDAIQVAVRVRPILVREAETKGASESWRAIPHAAQVVRVGRLPTGAGGATTCPAAFCFDHVFGKESTNEEVYRQVARPLVESALQGYNGTVFAYGQTSSGKTHTMWGTERDPGVTRRAVRDLFDMARVMSQREFLVRVSYLEIYNETIRDLLHPQPATTNVRVLEDSDGRIFTDAREEIIINPEQVYELLLNGETKRMTGATDMNERSSRSHTILVLVIESRERAPEDDHSQDGHSGDHTDSDAAVRTATLTLVDLAGSERQKDAKSEGLRLKEGGYINKSLLTLGTVINKLSEGNGAHIPYRDSKLTRMLQNSLGGNSRTAVICAITPAAAHAEETLSTLKFATRAKDVQNRAQQNEVLDDRALLKRYQKEIAALRTQLARLQQGEQGHAATSADAVRALEQNAAAAERERELIRSQLEEAENKRRLYEEKLEHLTRLILNSPAPTHKSKTRARTTSQMVGSGASAQVELGSPQVLKREPGTPPALEPSLDQWLARALRASRRRTIGGSVTGIANDNAGPLTQHEAHIVEQVQALMEQCAALNAARFREQSASLRAIRQERQRVADLQQNLRRLESKALHRACAEVANEAIQQATLVAVDGRLAQIRATMDAERSRMRQLQHEVDQVRQACAEKQSRLEALERELLETRSELDDLRQRERAGFTQTQAKTFDHLRNRVSDLEAKLRSQLALRQQVESSRGTVERELRKLERQNRALEKEIARMRDQRERIEHTKLSIAQAERLRSASEQAQQQLQVERDALQQQLSTLEREHAALVAERDTLLEYRACHKQARDELERAHQRIAELEAQSADSAEWKERCQSLDDELGTAKARIATLESQVESSAKELASLLDQATDAHLQLEAVRSQTRASERMQRQLATQLREELNAMRTAHQNESAEWKRLRRDDAVQREALNKQVADQERVLDNERRERARLESRAAKLLQESAKHIQEKQHLLETIHARDRRIDELENRFRECVEGGGRYARLCKLIEKREAELGRAREILRQLEERFVTAGRSTEFCDLQGAAQREGRPQNSRKTGRSLQDARGTGPAGTTAAPG</sequence>
<dbReference type="Gene3D" id="3.40.850.10">
    <property type="entry name" value="Kinesin motor domain"/>
    <property type="match status" value="1"/>
</dbReference>